<sequence>MRRQQPSAGRRKKRFENREPTLAEIEEATLYSAYLVEKLGEQYAPVMDRLVIELEEARKRGGSPTERAKRILDEAEADGRLAAVNITRKR</sequence>
<accession>A0A147HT68</accession>
<comment type="caution">
    <text evidence="1">The sequence shown here is derived from an EMBL/GenBank/DDBJ whole genome shotgun (WGS) entry which is preliminary data.</text>
</comment>
<dbReference type="EMBL" id="LDTB01000131">
    <property type="protein sequence ID" value="KTT68077.1"/>
    <property type="molecule type" value="Genomic_DNA"/>
</dbReference>
<dbReference type="AlphaFoldDB" id="A0A147HT68"/>
<reference evidence="1 2" key="1">
    <citation type="journal article" date="2016" name="Front. Microbiol.">
        <title>Genomic Resource of Rice Seed Associated Bacteria.</title>
        <authorList>
            <person name="Midha S."/>
            <person name="Bansal K."/>
            <person name="Sharma S."/>
            <person name="Kumar N."/>
            <person name="Patil P.P."/>
            <person name="Chaudhry V."/>
            <person name="Patil P.B."/>
        </authorList>
    </citation>
    <scope>NUCLEOTIDE SEQUENCE [LARGE SCALE GENOMIC DNA]</scope>
    <source>
        <strain evidence="1 2">NS334</strain>
    </source>
</reference>
<organism evidence="1 2">
    <name type="scientific">Sphingomonas endophytica</name>
    <dbReference type="NCBI Taxonomy" id="869719"/>
    <lineage>
        <taxon>Bacteria</taxon>
        <taxon>Pseudomonadati</taxon>
        <taxon>Pseudomonadota</taxon>
        <taxon>Alphaproteobacteria</taxon>
        <taxon>Sphingomonadales</taxon>
        <taxon>Sphingomonadaceae</taxon>
        <taxon>Sphingomonas</taxon>
    </lineage>
</organism>
<dbReference type="OrthoDB" id="9842448at2"/>
<proteinExistence type="predicted"/>
<keyword evidence="2" id="KW-1185">Reference proteome</keyword>
<evidence type="ECO:0000313" key="2">
    <source>
        <dbReference type="Proteomes" id="UP000074310"/>
    </source>
</evidence>
<dbReference type="PATRIC" id="fig|869719.3.peg.716"/>
<evidence type="ECO:0000313" key="1">
    <source>
        <dbReference type="EMBL" id="KTT68077.1"/>
    </source>
</evidence>
<dbReference type="Proteomes" id="UP000074310">
    <property type="component" value="Unassembled WGS sequence"/>
</dbReference>
<protein>
    <submittedName>
        <fullName evidence="1">Uncharacterized protein</fullName>
    </submittedName>
</protein>
<gene>
    <name evidence="1" type="ORF">NS334_16370</name>
</gene>
<name>A0A147HT68_9SPHN</name>